<reference evidence="2" key="5">
    <citation type="journal article" date="2021" name="G3 (Bethesda)">
        <title>Aegilops tauschii genome assembly Aet v5.0 features greater sequence contiguity and improved annotation.</title>
        <authorList>
            <person name="Wang L."/>
            <person name="Zhu T."/>
            <person name="Rodriguez J.C."/>
            <person name="Deal K.R."/>
            <person name="Dubcovsky J."/>
            <person name="McGuire P.E."/>
            <person name="Lux T."/>
            <person name="Spannagl M."/>
            <person name="Mayer K.F.X."/>
            <person name="Baldrich P."/>
            <person name="Meyers B.C."/>
            <person name="Huo N."/>
            <person name="Gu Y.Q."/>
            <person name="Zhou H."/>
            <person name="Devos K.M."/>
            <person name="Bennetzen J.L."/>
            <person name="Unver T."/>
            <person name="Budak H."/>
            <person name="Gulick P.J."/>
            <person name="Galiba G."/>
            <person name="Kalapos B."/>
            <person name="Nelson D.R."/>
            <person name="Li P."/>
            <person name="You F.M."/>
            <person name="Luo M.C."/>
            <person name="Dvorak J."/>
        </authorList>
    </citation>
    <scope>NUCLEOTIDE SEQUENCE [LARGE SCALE GENOMIC DNA]</scope>
    <source>
        <strain evidence="2">cv. AL8/78</strain>
    </source>
</reference>
<name>A0A453N4M4_AEGTS</name>
<reference evidence="2" key="4">
    <citation type="submission" date="2019-03" db="UniProtKB">
        <authorList>
            <consortium name="EnsemblPlants"/>
        </authorList>
    </citation>
    <scope>IDENTIFICATION</scope>
</reference>
<dbReference type="Gramene" id="AET6Gv20212900.6">
    <property type="protein sequence ID" value="AET6Gv20212900.6"/>
    <property type="gene ID" value="AET6Gv20212900"/>
</dbReference>
<dbReference type="Proteomes" id="UP000015105">
    <property type="component" value="Chromosome 6D"/>
</dbReference>
<dbReference type="AlphaFoldDB" id="A0A453N4M4"/>
<keyword evidence="3" id="KW-1185">Reference proteome</keyword>
<reference evidence="3" key="1">
    <citation type="journal article" date="2014" name="Science">
        <title>Ancient hybridizations among the ancestral genomes of bread wheat.</title>
        <authorList>
            <consortium name="International Wheat Genome Sequencing Consortium,"/>
            <person name="Marcussen T."/>
            <person name="Sandve S.R."/>
            <person name="Heier L."/>
            <person name="Spannagl M."/>
            <person name="Pfeifer M."/>
            <person name="Jakobsen K.S."/>
            <person name="Wulff B.B."/>
            <person name="Steuernagel B."/>
            <person name="Mayer K.F."/>
            <person name="Olsen O.A."/>
        </authorList>
    </citation>
    <scope>NUCLEOTIDE SEQUENCE [LARGE SCALE GENOMIC DNA]</scope>
    <source>
        <strain evidence="3">cv. AL8/78</strain>
    </source>
</reference>
<sequence length="99" mass="10637">VRTESPSSNPLPPETRSPPTSSLCLPTAGKELRAPTPRPRLRAAAVVDHSVQPPPASAPDSNLCPRRQPPLQASSGKSKGICLHCKKLYLQNLLIMHSE</sequence>
<protein>
    <submittedName>
        <fullName evidence="2">Uncharacterized protein</fullName>
    </submittedName>
</protein>
<dbReference type="EnsemblPlants" id="AET6Gv20212900.6">
    <property type="protein sequence ID" value="AET6Gv20212900.6"/>
    <property type="gene ID" value="AET6Gv20212900"/>
</dbReference>
<reference evidence="3" key="2">
    <citation type="journal article" date="2017" name="Nat. Plants">
        <title>The Aegilops tauschii genome reveals multiple impacts of transposons.</title>
        <authorList>
            <person name="Zhao G."/>
            <person name="Zou C."/>
            <person name="Li K."/>
            <person name="Wang K."/>
            <person name="Li T."/>
            <person name="Gao L."/>
            <person name="Zhang X."/>
            <person name="Wang H."/>
            <person name="Yang Z."/>
            <person name="Liu X."/>
            <person name="Jiang W."/>
            <person name="Mao L."/>
            <person name="Kong X."/>
            <person name="Jiao Y."/>
            <person name="Jia J."/>
        </authorList>
    </citation>
    <scope>NUCLEOTIDE SEQUENCE [LARGE SCALE GENOMIC DNA]</scope>
    <source>
        <strain evidence="3">cv. AL8/78</strain>
    </source>
</reference>
<evidence type="ECO:0000313" key="2">
    <source>
        <dbReference type="EnsemblPlants" id="AET6Gv20212900.6"/>
    </source>
</evidence>
<feature type="region of interest" description="Disordered" evidence="1">
    <location>
        <begin position="1"/>
        <end position="77"/>
    </location>
</feature>
<organism evidence="2 3">
    <name type="scientific">Aegilops tauschii subsp. strangulata</name>
    <name type="common">Goatgrass</name>
    <dbReference type="NCBI Taxonomy" id="200361"/>
    <lineage>
        <taxon>Eukaryota</taxon>
        <taxon>Viridiplantae</taxon>
        <taxon>Streptophyta</taxon>
        <taxon>Embryophyta</taxon>
        <taxon>Tracheophyta</taxon>
        <taxon>Spermatophyta</taxon>
        <taxon>Magnoliopsida</taxon>
        <taxon>Liliopsida</taxon>
        <taxon>Poales</taxon>
        <taxon>Poaceae</taxon>
        <taxon>BOP clade</taxon>
        <taxon>Pooideae</taxon>
        <taxon>Triticodae</taxon>
        <taxon>Triticeae</taxon>
        <taxon>Triticinae</taxon>
        <taxon>Aegilops</taxon>
    </lineage>
</organism>
<proteinExistence type="predicted"/>
<evidence type="ECO:0000256" key="1">
    <source>
        <dbReference type="SAM" id="MobiDB-lite"/>
    </source>
</evidence>
<evidence type="ECO:0000313" key="3">
    <source>
        <dbReference type="Proteomes" id="UP000015105"/>
    </source>
</evidence>
<reference evidence="2" key="3">
    <citation type="journal article" date="2017" name="Nature">
        <title>Genome sequence of the progenitor of the wheat D genome Aegilops tauschii.</title>
        <authorList>
            <person name="Luo M.C."/>
            <person name="Gu Y.Q."/>
            <person name="Puiu D."/>
            <person name="Wang H."/>
            <person name="Twardziok S.O."/>
            <person name="Deal K.R."/>
            <person name="Huo N."/>
            <person name="Zhu T."/>
            <person name="Wang L."/>
            <person name="Wang Y."/>
            <person name="McGuire P.E."/>
            <person name="Liu S."/>
            <person name="Long H."/>
            <person name="Ramasamy R.K."/>
            <person name="Rodriguez J.C."/>
            <person name="Van S.L."/>
            <person name="Yuan L."/>
            <person name="Wang Z."/>
            <person name="Xia Z."/>
            <person name="Xiao L."/>
            <person name="Anderson O.D."/>
            <person name="Ouyang S."/>
            <person name="Liang Y."/>
            <person name="Zimin A.V."/>
            <person name="Pertea G."/>
            <person name="Qi P."/>
            <person name="Bennetzen J.L."/>
            <person name="Dai X."/>
            <person name="Dawson M.W."/>
            <person name="Muller H.G."/>
            <person name="Kugler K."/>
            <person name="Rivarola-Duarte L."/>
            <person name="Spannagl M."/>
            <person name="Mayer K.F.X."/>
            <person name="Lu F.H."/>
            <person name="Bevan M.W."/>
            <person name="Leroy P."/>
            <person name="Li P."/>
            <person name="You F.M."/>
            <person name="Sun Q."/>
            <person name="Liu Z."/>
            <person name="Lyons E."/>
            <person name="Wicker T."/>
            <person name="Salzberg S.L."/>
            <person name="Devos K.M."/>
            <person name="Dvorak J."/>
        </authorList>
    </citation>
    <scope>NUCLEOTIDE SEQUENCE [LARGE SCALE GENOMIC DNA]</scope>
    <source>
        <strain evidence="2">cv. AL8/78</strain>
    </source>
</reference>
<accession>A0A453N4M4</accession>